<reference evidence="1" key="1">
    <citation type="submission" date="2021-06" db="EMBL/GenBank/DDBJ databases">
        <authorList>
            <person name="Kallberg Y."/>
            <person name="Tangrot J."/>
            <person name="Rosling A."/>
        </authorList>
    </citation>
    <scope>NUCLEOTIDE SEQUENCE</scope>
    <source>
        <strain evidence="1">87-6 pot B 2015</strain>
    </source>
</reference>
<organism evidence="1 2">
    <name type="scientific">Funneliformis mosseae</name>
    <name type="common">Endomycorrhizal fungus</name>
    <name type="synonym">Glomus mosseae</name>
    <dbReference type="NCBI Taxonomy" id="27381"/>
    <lineage>
        <taxon>Eukaryota</taxon>
        <taxon>Fungi</taxon>
        <taxon>Fungi incertae sedis</taxon>
        <taxon>Mucoromycota</taxon>
        <taxon>Glomeromycotina</taxon>
        <taxon>Glomeromycetes</taxon>
        <taxon>Glomerales</taxon>
        <taxon>Glomeraceae</taxon>
        <taxon>Funneliformis</taxon>
    </lineage>
</organism>
<keyword evidence="2" id="KW-1185">Reference proteome</keyword>
<evidence type="ECO:0000313" key="2">
    <source>
        <dbReference type="Proteomes" id="UP000789375"/>
    </source>
</evidence>
<gene>
    <name evidence="1" type="ORF">FMOSSE_LOCUS14140</name>
</gene>
<accession>A0A9N9HVF7</accession>
<feature type="non-terminal residue" evidence="1">
    <location>
        <position position="86"/>
    </location>
</feature>
<sequence>LQDLRKKIFIELLKESTQKWRRSVTIKKLEENEKGPYRIERTNIKRLNSNKGINSSLKEVALIIDEQPAHGKILKKKTYVPGCNYN</sequence>
<dbReference type="Proteomes" id="UP000789375">
    <property type="component" value="Unassembled WGS sequence"/>
</dbReference>
<protein>
    <submittedName>
        <fullName evidence="1">16053_t:CDS:1</fullName>
    </submittedName>
</protein>
<name>A0A9N9HVF7_FUNMO</name>
<evidence type="ECO:0000313" key="1">
    <source>
        <dbReference type="EMBL" id="CAG8707998.1"/>
    </source>
</evidence>
<dbReference type="EMBL" id="CAJVPP010009979">
    <property type="protein sequence ID" value="CAG8707998.1"/>
    <property type="molecule type" value="Genomic_DNA"/>
</dbReference>
<dbReference type="AlphaFoldDB" id="A0A9N9HVF7"/>
<proteinExistence type="predicted"/>
<comment type="caution">
    <text evidence="1">The sequence shown here is derived from an EMBL/GenBank/DDBJ whole genome shotgun (WGS) entry which is preliminary data.</text>
</comment>